<organism evidence="3 4">
    <name type="scientific">Antrihabitans stalactiti</name>
    <dbReference type="NCBI Taxonomy" id="2584121"/>
    <lineage>
        <taxon>Bacteria</taxon>
        <taxon>Bacillati</taxon>
        <taxon>Actinomycetota</taxon>
        <taxon>Actinomycetes</taxon>
        <taxon>Mycobacteriales</taxon>
        <taxon>Nocardiaceae</taxon>
        <taxon>Antrihabitans</taxon>
    </lineage>
</organism>
<evidence type="ECO:0000259" key="2">
    <source>
        <dbReference type="Pfam" id="PF13193"/>
    </source>
</evidence>
<dbReference type="Gene3D" id="3.30.300.30">
    <property type="match status" value="1"/>
</dbReference>
<dbReference type="EC" id="6.2.1.26" evidence="3"/>
<dbReference type="PANTHER" id="PTHR43201">
    <property type="entry name" value="ACYL-COA SYNTHETASE"/>
    <property type="match status" value="1"/>
</dbReference>
<gene>
    <name evidence="3" type="ORF">FGL95_23085</name>
</gene>
<reference evidence="3 4" key="2">
    <citation type="submission" date="2020-06" db="EMBL/GenBank/DDBJ databases">
        <title>Antribacter stalactiti gen. nov., sp. nov., a new member of the family Nacardiaceae isolated from a cave.</title>
        <authorList>
            <person name="Kim I.S."/>
        </authorList>
    </citation>
    <scope>NUCLEOTIDE SEQUENCE [LARGE SCALE GENOMIC DNA]</scope>
    <source>
        <strain evidence="3 4">YC2-7</strain>
    </source>
</reference>
<dbReference type="PROSITE" id="PS00455">
    <property type="entry name" value="AMP_BINDING"/>
    <property type="match status" value="1"/>
</dbReference>
<dbReference type="Proteomes" id="UP000535543">
    <property type="component" value="Unassembled WGS sequence"/>
</dbReference>
<protein>
    <submittedName>
        <fullName evidence="3">O-succinylbenzoate--CoA ligase</fullName>
        <ecNumber evidence="3">6.2.1.26</ecNumber>
    </submittedName>
</protein>
<dbReference type="RefSeq" id="WP_169591349.1">
    <property type="nucleotide sequence ID" value="NZ_VCQU01000009.1"/>
</dbReference>
<dbReference type="GO" id="GO:0031956">
    <property type="term" value="F:medium-chain fatty acid-CoA ligase activity"/>
    <property type="evidence" value="ECO:0007669"/>
    <property type="project" value="TreeGrafter"/>
</dbReference>
<reference evidence="3 4" key="1">
    <citation type="submission" date="2019-05" db="EMBL/GenBank/DDBJ databases">
        <authorList>
            <person name="Lee S.D."/>
        </authorList>
    </citation>
    <scope>NUCLEOTIDE SEQUENCE [LARGE SCALE GENOMIC DNA]</scope>
    <source>
        <strain evidence="3 4">YC2-7</strain>
    </source>
</reference>
<dbReference type="Gene3D" id="3.40.50.12780">
    <property type="entry name" value="N-terminal domain of ligase-like"/>
    <property type="match status" value="1"/>
</dbReference>
<dbReference type="EMBL" id="VCQU01000009">
    <property type="protein sequence ID" value="NMN97925.1"/>
    <property type="molecule type" value="Genomic_DNA"/>
</dbReference>
<dbReference type="GO" id="GO:0006631">
    <property type="term" value="P:fatty acid metabolic process"/>
    <property type="evidence" value="ECO:0007669"/>
    <property type="project" value="TreeGrafter"/>
</dbReference>
<proteinExistence type="predicted"/>
<evidence type="ECO:0000313" key="3">
    <source>
        <dbReference type="EMBL" id="NMN97925.1"/>
    </source>
</evidence>
<keyword evidence="3" id="KW-0436">Ligase</keyword>
<dbReference type="SUPFAM" id="SSF56801">
    <property type="entry name" value="Acetyl-CoA synthetase-like"/>
    <property type="match status" value="1"/>
</dbReference>
<dbReference type="InterPro" id="IPR025110">
    <property type="entry name" value="AMP-bd_C"/>
</dbReference>
<dbReference type="GO" id="GO:0008756">
    <property type="term" value="F:o-succinylbenzoate-CoA ligase activity"/>
    <property type="evidence" value="ECO:0007669"/>
    <property type="project" value="UniProtKB-EC"/>
</dbReference>
<dbReference type="InterPro" id="IPR045851">
    <property type="entry name" value="AMP-bd_C_sf"/>
</dbReference>
<evidence type="ECO:0000259" key="1">
    <source>
        <dbReference type="Pfam" id="PF00501"/>
    </source>
</evidence>
<comment type="caution">
    <text evidence="3">The sequence shown here is derived from an EMBL/GenBank/DDBJ whole genome shotgun (WGS) entry which is preliminary data.</text>
</comment>
<evidence type="ECO:0000313" key="4">
    <source>
        <dbReference type="Proteomes" id="UP000535543"/>
    </source>
</evidence>
<dbReference type="Pfam" id="PF00501">
    <property type="entry name" value="AMP-binding"/>
    <property type="match status" value="1"/>
</dbReference>
<accession>A0A848KGM6</accession>
<dbReference type="PANTHER" id="PTHR43201:SF32">
    <property type="entry name" value="2-SUCCINYLBENZOATE--COA LIGASE, CHLOROPLASTIC_PEROXISOMAL"/>
    <property type="match status" value="1"/>
</dbReference>
<sequence>MSNTLETLPIPASVDVGRLLPVLGEILAGRGPARLPVPSFDEREATRLTSTLGVGEPIDDDVALIVATSGTTGIPKGAMLSASALNTSATATHARLGGTGSWLLTLPPHHIAGLQVLLRSVAAGTDPIVIDVTNGFDPVALIPAIEAMSGPRRYTSLVPTQLLKVLNHPDATTALATLDAVLVGGAATPAALRERAQSAGITLVRTYGMSETCGGCVYDGVPLDEAKVRLDDGRVLLGGPMLASGYRGMPDHPAFAEAGWFRTDDAGSVRDGVLTVLGRLDEAISSGGLTIVPQVVETVLLTHPGVGECAVLGVPDERLGERVVAVVVAVDAAPTLEQLREHVAQQLDSTAAPRELRVVDALPLRGPGKVDRQALRALF</sequence>
<dbReference type="Pfam" id="PF13193">
    <property type="entry name" value="AMP-binding_C"/>
    <property type="match status" value="1"/>
</dbReference>
<feature type="domain" description="AMP-binding enzyme C-terminal" evidence="2">
    <location>
        <begin position="296"/>
        <end position="369"/>
    </location>
</feature>
<dbReference type="InterPro" id="IPR020845">
    <property type="entry name" value="AMP-binding_CS"/>
</dbReference>
<dbReference type="InterPro" id="IPR000873">
    <property type="entry name" value="AMP-dep_synth/lig_dom"/>
</dbReference>
<keyword evidence="4" id="KW-1185">Reference proteome</keyword>
<dbReference type="InterPro" id="IPR042099">
    <property type="entry name" value="ANL_N_sf"/>
</dbReference>
<name>A0A848KGM6_9NOCA</name>
<feature type="domain" description="AMP-dependent synthetase/ligase" evidence="1">
    <location>
        <begin position="57"/>
        <end position="226"/>
    </location>
</feature>
<dbReference type="NCBIfam" id="NF005877">
    <property type="entry name" value="PRK07824.1"/>
    <property type="match status" value="1"/>
</dbReference>
<dbReference type="AlphaFoldDB" id="A0A848KGM6"/>